<gene>
    <name evidence="2" type="ORF">GGI25_004181</name>
</gene>
<protein>
    <submittedName>
        <fullName evidence="2">Uncharacterized protein</fullName>
    </submittedName>
</protein>
<dbReference type="OrthoDB" id="5575058at2759"/>
<proteinExistence type="predicted"/>
<dbReference type="Proteomes" id="UP001151518">
    <property type="component" value="Unassembled WGS sequence"/>
</dbReference>
<feature type="region of interest" description="Disordered" evidence="1">
    <location>
        <begin position="342"/>
        <end position="373"/>
    </location>
</feature>
<organism evidence="2 3">
    <name type="scientific">Coemansia spiralis</name>
    <dbReference type="NCBI Taxonomy" id="417178"/>
    <lineage>
        <taxon>Eukaryota</taxon>
        <taxon>Fungi</taxon>
        <taxon>Fungi incertae sedis</taxon>
        <taxon>Zoopagomycota</taxon>
        <taxon>Kickxellomycotina</taxon>
        <taxon>Kickxellomycetes</taxon>
        <taxon>Kickxellales</taxon>
        <taxon>Kickxellaceae</taxon>
        <taxon>Coemansia</taxon>
    </lineage>
</organism>
<feature type="compositionally biased region" description="Low complexity" evidence="1">
    <location>
        <begin position="350"/>
        <end position="360"/>
    </location>
</feature>
<evidence type="ECO:0000256" key="1">
    <source>
        <dbReference type="SAM" id="MobiDB-lite"/>
    </source>
</evidence>
<comment type="caution">
    <text evidence="2">The sequence shown here is derived from an EMBL/GenBank/DDBJ whole genome shotgun (WGS) entry which is preliminary data.</text>
</comment>
<reference evidence="2" key="1">
    <citation type="submission" date="2022-07" db="EMBL/GenBank/DDBJ databases">
        <title>Phylogenomic reconstructions and comparative analyses of Kickxellomycotina fungi.</title>
        <authorList>
            <person name="Reynolds N.K."/>
            <person name="Stajich J.E."/>
            <person name="Barry K."/>
            <person name="Grigoriev I.V."/>
            <person name="Crous P."/>
            <person name="Smith M.E."/>
        </authorList>
    </citation>
    <scope>NUCLEOTIDE SEQUENCE</scope>
    <source>
        <strain evidence="2">NRRL 3115</strain>
    </source>
</reference>
<sequence>MPKRRREESNETTIYTQCSASAQSRRRQQLYSFMCQQAGSSDPGELTSLLEDTLRAHSKPTCNSMMGSALDQVLSNIKVLHDVVPLELRTAILALVANVFTSAELKTRGFAFGTHQFQEARRLVDVCFAGVFNEKQKFVPKSKMPKSEDFIRRVVAFVKQFEVDGVVGRPVRALHREFVKLSEENQVSFSTFRAIVVGRFRLPTSGSSGQPSEGVSRETGQVGSLVDPMYPFSLLVSQANPMLGIQSLLLDPNVDSQLMLDFSSLGVDTSSISGSQQLIGAPENSEPDFGRAAQGLLAPLNNPINDGTGRMQDAGGSVAGIPTIQRLFNMAALNPVQPTAHDAASHSLGAQQSSQATQSSDGLPGFFSIFDQP</sequence>
<evidence type="ECO:0000313" key="3">
    <source>
        <dbReference type="Proteomes" id="UP001151518"/>
    </source>
</evidence>
<dbReference type="AlphaFoldDB" id="A0A9W8G716"/>
<accession>A0A9W8G716</accession>
<name>A0A9W8G716_9FUNG</name>
<dbReference type="EMBL" id="JANBTW010000053">
    <property type="protein sequence ID" value="KAJ2674794.1"/>
    <property type="molecule type" value="Genomic_DNA"/>
</dbReference>
<evidence type="ECO:0000313" key="2">
    <source>
        <dbReference type="EMBL" id="KAJ2674794.1"/>
    </source>
</evidence>